<name>A0A927H099_9BACL</name>
<protein>
    <recommendedName>
        <fullName evidence="3">DUF3619 family protein</fullName>
    </recommendedName>
</protein>
<organism evidence="1 2">
    <name type="scientific">Paenibacillus oceani</name>
    <dbReference type="NCBI Taxonomy" id="2772510"/>
    <lineage>
        <taxon>Bacteria</taxon>
        <taxon>Bacillati</taxon>
        <taxon>Bacillota</taxon>
        <taxon>Bacilli</taxon>
        <taxon>Bacillales</taxon>
        <taxon>Paenibacillaceae</taxon>
        <taxon>Paenibacillus</taxon>
    </lineage>
</organism>
<sequence length="114" mass="12821">MSRDNESAKIRLDEELSELHFTKQEEVRKQAFPATWSQRLRALWNKEIELPVVPGAAAALLLFVLLGVQRLPPGSEPEHPAPAAVRQLVEAGGNTYWEDELEKAVTYAENQNKS</sequence>
<evidence type="ECO:0008006" key="3">
    <source>
        <dbReference type="Google" id="ProtNLM"/>
    </source>
</evidence>
<keyword evidence="2" id="KW-1185">Reference proteome</keyword>
<accession>A0A927H099</accession>
<proteinExistence type="predicted"/>
<reference evidence="1" key="1">
    <citation type="submission" date="2020-09" db="EMBL/GenBank/DDBJ databases">
        <title>A novel bacterium of genus Paenibacillus, isolated from South China Sea.</title>
        <authorList>
            <person name="Huang H."/>
            <person name="Mo K."/>
            <person name="Hu Y."/>
        </authorList>
    </citation>
    <scope>NUCLEOTIDE SEQUENCE</scope>
    <source>
        <strain evidence="1">IB182363</strain>
    </source>
</reference>
<dbReference type="EMBL" id="JACXJA010000016">
    <property type="protein sequence ID" value="MBD2863088.1"/>
    <property type="molecule type" value="Genomic_DNA"/>
</dbReference>
<evidence type="ECO:0000313" key="1">
    <source>
        <dbReference type="EMBL" id="MBD2863088.1"/>
    </source>
</evidence>
<dbReference type="RefSeq" id="WP_190928566.1">
    <property type="nucleotide sequence ID" value="NZ_JACXJA010000016.1"/>
</dbReference>
<dbReference type="Proteomes" id="UP000639396">
    <property type="component" value="Unassembled WGS sequence"/>
</dbReference>
<comment type="caution">
    <text evidence="1">The sequence shown here is derived from an EMBL/GenBank/DDBJ whole genome shotgun (WGS) entry which is preliminary data.</text>
</comment>
<dbReference type="AlphaFoldDB" id="A0A927H099"/>
<gene>
    <name evidence="1" type="ORF">IDH45_13930</name>
</gene>
<evidence type="ECO:0000313" key="2">
    <source>
        <dbReference type="Proteomes" id="UP000639396"/>
    </source>
</evidence>